<accession>A0ACC2MPL8</accession>
<protein>
    <submittedName>
        <fullName evidence="1">Uncharacterized protein</fullName>
    </submittedName>
</protein>
<gene>
    <name evidence="1" type="ORF">MRB53_000700</name>
</gene>
<reference evidence="1 2" key="1">
    <citation type="journal article" date="2022" name="Hortic Res">
        <title>A haplotype resolved chromosomal level avocado genome allows analysis of novel avocado genes.</title>
        <authorList>
            <person name="Nath O."/>
            <person name="Fletcher S.J."/>
            <person name="Hayward A."/>
            <person name="Shaw L.M."/>
            <person name="Masouleh A.K."/>
            <person name="Furtado A."/>
            <person name="Henry R.J."/>
            <person name="Mitter N."/>
        </authorList>
    </citation>
    <scope>NUCLEOTIDE SEQUENCE [LARGE SCALE GENOMIC DNA]</scope>
    <source>
        <strain evidence="2">cv. Hass</strain>
    </source>
</reference>
<dbReference type="Proteomes" id="UP001234297">
    <property type="component" value="Chromosome 1"/>
</dbReference>
<comment type="caution">
    <text evidence="1">The sequence shown here is derived from an EMBL/GenBank/DDBJ whole genome shotgun (WGS) entry which is preliminary data.</text>
</comment>
<name>A0ACC2MPL8_PERAE</name>
<dbReference type="EMBL" id="CM056809">
    <property type="protein sequence ID" value="KAJ8647677.1"/>
    <property type="molecule type" value="Genomic_DNA"/>
</dbReference>
<keyword evidence="2" id="KW-1185">Reference proteome</keyword>
<evidence type="ECO:0000313" key="1">
    <source>
        <dbReference type="EMBL" id="KAJ8647677.1"/>
    </source>
</evidence>
<organism evidence="1 2">
    <name type="scientific">Persea americana</name>
    <name type="common">Avocado</name>
    <dbReference type="NCBI Taxonomy" id="3435"/>
    <lineage>
        <taxon>Eukaryota</taxon>
        <taxon>Viridiplantae</taxon>
        <taxon>Streptophyta</taxon>
        <taxon>Embryophyta</taxon>
        <taxon>Tracheophyta</taxon>
        <taxon>Spermatophyta</taxon>
        <taxon>Magnoliopsida</taxon>
        <taxon>Magnoliidae</taxon>
        <taxon>Laurales</taxon>
        <taxon>Lauraceae</taxon>
        <taxon>Persea</taxon>
    </lineage>
</organism>
<proteinExistence type="predicted"/>
<sequence length="205" mass="22175">MADSENNGDKPNKATVGEPPELPPPSAPHDADVENPSSSSTVVISSIIDRWKREDLLMRGNLVLRASAFVFSLISFVVMASNKHGDWMNFDRYEEYRYCLAITILACLYTGMQVSIKIYQFSTGRDVISTQASGYIGFAGDQIVAYLLISATSAAASLTNRMRAGSDNLFTDASAASVSMAFFAFAALALSAVISGFKLSHQSYI</sequence>
<evidence type="ECO:0000313" key="2">
    <source>
        <dbReference type="Proteomes" id="UP001234297"/>
    </source>
</evidence>